<sequence length="153" mass="17501">MLKMGDQGKENKNKITSIARYAGKKEQEDTKKQKWHDLIMHSLLGFCLLGSLLCLFGVFHAQIKTRSLSEQTEQAKQQRQSEQEIVDSLKNQVTLLNNESYLASLARAQYYLSKEGEIIFSTPEDNDSMKAKSLNKAYLEAQNNQNKVNNEKN</sequence>
<accession>A0A2I1L8U8</accession>
<dbReference type="EMBL" id="QMHM01000012">
    <property type="protein sequence ID" value="RAV78576.1"/>
    <property type="molecule type" value="Genomic_DNA"/>
</dbReference>
<dbReference type="GO" id="GO:0051301">
    <property type="term" value="P:cell division"/>
    <property type="evidence" value="ECO:0007669"/>
    <property type="project" value="InterPro"/>
</dbReference>
<dbReference type="PANTHER" id="PTHR40027:SF1">
    <property type="entry name" value="CELL DIVISION PROTEIN DIVIC"/>
    <property type="match status" value="1"/>
</dbReference>
<proteinExistence type="predicted"/>
<name>A0A2I1L8U8_9LACT</name>
<evidence type="ECO:0000313" key="1">
    <source>
        <dbReference type="EMBL" id="RAV78576.1"/>
    </source>
</evidence>
<dbReference type="Pfam" id="PF04977">
    <property type="entry name" value="DivIC"/>
    <property type="match status" value="1"/>
</dbReference>
<evidence type="ECO:0000313" key="2">
    <source>
        <dbReference type="Proteomes" id="UP000251923"/>
    </source>
</evidence>
<reference evidence="1 2" key="1">
    <citation type="submission" date="2018-04" db="EMBL/GenBank/DDBJ databases">
        <title>Aerococcus urinae genomes.</title>
        <authorList>
            <person name="Hilt E."/>
            <person name="Gilbert N.M."/>
            <person name="Thomas-White K."/>
            <person name="Putonti C."/>
            <person name="Lewis A.L."/>
            <person name="Visck K.L."/>
            <person name="Wolfe A.J."/>
        </authorList>
    </citation>
    <scope>NUCLEOTIDE SEQUENCE [LARGE SCALE GENOMIC DNA]</scope>
    <source>
        <strain evidence="1 2">UMB7480</strain>
    </source>
</reference>
<gene>
    <name evidence="1" type="ORF">DBT54_06720</name>
</gene>
<comment type="caution">
    <text evidence="1">The sequence shown here is derived from an EMBL/GenBank/DDBJ whole genome shotgun (WGS) entry which is preliminary data.</text>
</comment>
<dbReference type="PANTHER" id="PTHR40027">
    <property type="entry name" value="CELL DIVISION PROTEIN DIVIC"/>
    <property type="match status" value="1"/>
</dbReference>
<dbReference type="InterPro" id="IPR039076">
    <property type="entry name" value="DivIC"/>
</dbReference>
<dbReference type="AlphaFoldDB" id="A0A2I1L8U8"/>
<dbReference type="InterPro" id="IPR007060">
    <property type="entry name" value="FtsL/DivIC"/>
</dbReference>
<dbReference type="RefSeq" id="WP_083307090.1">
    <property type="nucleotide sequence ID" value="NZ_JASOHW010000012.1"/>
</dbReference>
<protein>
    <submittedName>
        <fullName evidence="1">Septum formation initiator family protein</fullName>
    </submittedName>
</protein>
<dbReference type="Proteomes" id="UP000251923">
    <property type="component" value="Unassembled WGS sequence"/>
</dbReference>
<organism evidence="1 2">
    <name type="scientific">Aerococcus urinae</name>
    <dbReference type="NCBI Taxonomy" id="1376"/>
    <lineage>
        <taxon>Bacteria</taxon>
        <taxon>Bacillati</taxon>
        <taxon>Bacillota</taxon>
        <taxon>Bacilli</taxon>
        <taxon>Lactobacillales</taxon>
        <taxon>Aerococcaceae</taxon>
        <taxon>Aerococcus</taxon>
    </lineage>
</organism>